<gene>
    <name evidence="4" type="ORF">SAM40697_0445</name>
</gene>
<dbReference type="InterPro" id="IPR050267">
    <property type="entry name" value="Anti-sigma-factor_SerPK"/>
</dbReference>
<dbReference type="Pfam" id="PF13581">
    <property type="entry name" value="HATPase_c_2"/>
    <property type="match status" value="1"/>
</dbReference>
<dbReference type="Proteomes" id="UP000076720">
    <property type="component" value="Chromosome"/>
</dbReference>
<reference evidence="5" key="1">
    <citation type="submission" date="2015-10" db="EMBL/GenBank/DDBJ databases">
        <title>Complete genome sequence of Streptomyces ambofaciens DSM 40697.</title>
        <authorList>
            <person name="Thibessard A."/>
            <person name="Leblond P."/>
        </authorList>
    </citation>
    <scope>NUCLEOTIDE SEQUENCE [LARGE SCALE GENOMIC DNA]</scope>
    <source>
        <strain evidence="5">DSM 40697</strain>
    </source>
</reference>
<dbReference type="InterPro" id="IPR003594">
    <property type="entry name" value="HATPase_dom"/>
</dbReference>
<dbReference type="InterPro" id="IPR047718">
    <property type="entry name" value="RsbA-like_anti_sig"/>
</dbReference>
<evidence type="ECO:0000313" key="4">
    <source>
        <dbReference type="EMBL" id="ANB04407.1"/>
    </source>
</evidence>
<protein>
    <recommendedName>
        <fullName evidence="6">Sensor histidine kinase</fullName>
    </recommendedName>
</protein>
<dbReference type="InterPro" id="IPR036890">
    <property type="entry name" value="HATPase_C_sf"/>
</dbReference>
<name>A0ABN4NZT7_STRAM</name>
<keyword evidence="1" id="KW-0418">Kinase</keyword>
<dbReference type="EMBL" id="CP012949">
    <property type="protein sequence ID" value="ANB04407.1"/>
    <property type="molecule type" value="Genomic_DNA"/>
</dbReference>
<sequence>MTETLTVDPPPPHGGSLAHQALVYGSDDEFLAATVPFCLDGLEQGDAVLAVTTPRNTDLLHQALDGASAHIEFADADEWYCTPGRTLGDYYRYVDRLTGTGGHRRVRVIGEPVWTSRDALETAEWTRYEAAINVAFADCPAWIVCPYDTRVLPEGVVADARRTHPVIEVAATVLPSDHYVAPTAEGGWRRPLQPLGTDDGGIVMRFGTDLSAVRAEVAESAARMGLSEDGIRRLVFAVNEVATNAVQHGGGAGELVVRRAGRRVVCDVTSSGDNDSDWYVGYLPPDPQRQSGHGMWVVRQLCDLLEVHTGQNSTTVRLHVGLG</sequence>
<evidence type="ECO:0000313" key="5">
    <source>
        <dbReference type="Proteomes" id="UP000076720"/>
    </source>
</evidence>
<dbReference type="PANTHER" id="PTHR35526:SF3">
    <property type="entry name" value="ANTI-SIGMA-F FACTOR RSBW"/>
    <property type="match status" value="1"/>
</dbReference>
<dbReference type="SUPFAM" id="SSF55874">
    <property type="entry name" value="ATPase domain of HSP90 chaperone/DNA topoisomerase II/histidine kinase"/>
    <property type="match status" value="1"/>
</dbReference>
<keyword evidence="1" id="KW-0723">Serine/threonine-protein kinase</keyword>
<evidence type="ECO:0008006" key="6">
    <source>
        <dbReference type="Google" id="ProtNLM"/>
    </source>
</evidence>
<dbReference type="InterPro" id="IPR025847">
    <property type="entry name" value="MEDS_domain"/>
</dbReference>
<feature type="domain" description="Histidine kinase/HSP90-like ATPase" evidence="2">
    <location>
        <begin position="209"/>
        <end position="318"/>
    </location>
</feature>
<dbReference type="PANTHER" id="PTHR35526">
    <property type="entry name" value="ANTI-SIGMA-F FACTOR RSBW-RELATED"/>
    <property type="match status" value="1"/>
</dbReference>
<proteinExistence type="predicted"/>
<evidence type="ECO:0000259" key="2">
    <source>
        <dbReference type="Pfam" id="PF13581"/>
    </source>
</evidence>
<dbReference type="Pfam" id="PF14417">
    <property type="entry name" value="MEDS"/>
    <property type="match status" value="1"/>
</dbReference>
<evidence type="ECO:0000259" key="3">
    <source>
        <dbReference type="Pfam" id="PF14417"/>
    </source>
</evidence>
<dbReference type="NCBIfam" id="NF041045">
    <property type="entry name" value="RsbA_anti_sig"/>
    <property type="match status" value="1"/>
</dbReference>
<dbReference type="RefSeq" id="WP_079155343.1">
    <property type="nucleotide sequence ID" value="NZ_CP012949.1"/>
</dbReference>
<accession>A0ABN4NZT7</accession>
<keyword evidence="5" id="KW-1185">Reference proteome</keyword>
<dbReference type="Gene3D" id="3.30.565.10">
    <property type="entry name" value="Histidine kinase-like ATPase, C-terminal domain"/>
    <property type="match status" value="1"/>
</dbReference>
<organism evidence="4 5">
    <name type="scientific">Streptomyces ambofaciens</name>
    <dbReference type="NCBI Taxonomy" id="1889"/>
    <lineage>
        <taxon>Bacteria</taxon>
        <taxon>Bacillati</taxon>
        <taxon>Actinomycetota</taxon>
        <taxon>Actinomycetes</taxon>
        <taxon>Kitasatosporales</taxon>
        <taxon>Streptomycetaceae</taxon>
        <taxon>Streptomyces</taxon>
    </lineage>
</organism>
<reference evidence="4 5" key="2">
    <citation type="journal article" date="2016" name="Genome Announc.">
        <title>Complete Genome Sequence of Streptomyces ambofaciens DSM 40697, a Paradigm for Genome Plasticity Studies.</title>
        <authorList>
            <person name="Thibessard A."/>
            <person name="Leblond P."/>
        </authorList>
    </citation>
    <scope>NUCLEOTIDE SEQUENCE [LARGE SCALE GENOMIC DNA]</scope>
    <source>
        <strain evidence="4 5">DSM 40697</strain>
    </source>
</reference>
<evidence type="ECO:0000256" key="1">
    <source>
        <dbReference type="ARBA" id="ARBA00022527"/>
    </source>
</evidence>
<keyword evidence="1" id="KW-0808">Transferase</keyword>
<feature type="domain" description="MEDS" evidence="3">
    <location>
        <begin position="19"/>
        <end position="165"/>
    </location>
</feature>